<protein>
    <submittedName>
        <fullName evidence="1">Uncharacterized protein</fullName>
    </submittedName>
</protein>
<gene>
    <name evidence="1" type="ORF">DSM3645_03548</name>
</gene>
<name>A3ZW23_9BACT</name>
<dbReference type="Proteomes" id="UP000004358">
    <property type="component" value="Unassembled WGS sequence"/>
</dbReference>
<dbReference type="EMBL" id="AANZ01000014">
    <property type="protein sequence ID" value="EAQ79519.1"/>
    <property type="molecule type" value="Genomic_DNA"/>
</dbReference>
<accession>A3ZW23</accession>
<evidence type="ECO:0000313" key="2">
    <source>
        <dbReference type="Proteomes" id="UP000004358"/>
    </source>
</evidence>
<sequence>MRLPPLDICSTPICAFGIHEETVAALRRRVSFPTNSRIERLGRRYWLLVRQIEPRRISAGSD</sequence>
<reference evidence="1 2" key="1">
    <citation type="submission" date="2006-02" db="EMBL/GenBank/DDBJ databases">
        <authorList>
            <person name="Amann R."/>
            <person name="Ferriera S."/>
            <person name="Johnson J."/>
            <person name="Kravitz S."/>
            <person name="Halpern A."/>
            <person name="Remington K."/>
            <person name="Beeson K."/>
            <person name="Tran B."/>
            <person name="Rogers Y.-H."/>
            <person name="Friedman R."/>
            <person name="Venter J.C."/>
        </authorList>
    </citation>
    <scope>NUCLEOTIDE SEQUENCE [LARGE SCALE GENOMIC DNA]</scope>
    <source>
        <strain evidence="1 2">DSM 3645</strain>
    </source>
</reference>
<dbReference type="AlphaFoldDB" id="A3ZW23"/>
<comment type="caution">
    <text evidence="1">The sequence shown here is derived from an EMBL/GenBank/DDBJ whole genome shotgun (WGS) entry which is preliminary data.</text>
</comment>
<organism evidence="1 2">
    <name type="scientific">Blastopirellula marina DSM 3645</name>
    <dbReference type="NCBI Taxonomy" id="314230"/>
    <lineage>
        <taxon>Bacteria</taxon>
        <taxon>Pseudomonadati</taxon>
        <taxon>Planctomycetota</taxon>
        <taxon>Planctomycetia</taxon>
        <taxon>Pirellulales</taxon>
        <taxon>Pirellulaceae</taxon>
        <taxon>Blastopirellula</taxon>
    </lineage>
</organism>
<dbReference type="HOGENOM" id="CLU_2895034_0_0_0"/>
<evidence type="ECO:0000313" key="1">
    <source>
        <dbReference type="EMBL" id="EAQ79519.1"/>
    </source>
</evidence>
<proteinExistence type="predicted"/>